<dbReference type="SMART" id="SM00906">
    <property type="entry name" value="Fungal_trans"/>
    <property type="match status" value="1"/>
</dbReference>
<reference evidence="11 12" key="1">
    <citation type="submission" date="2016-12" db="EMBL/GenBank/DDBJ databases">
        <title>The genomes of Aspergillus section Nigri reveals drivers in fungal speciation.</title>
        <authorList>
            <consortium name="DOE Joint Genome Institute"/>
            <person name="Vesth T.C."/>
            <person name="Nybo J."/>
            <person name="Theobald S."/>
            <person name="Brandl J."/>
            <person name="Frisvad J.C."/>
            <person name="Nielsen K.F."/>
            <person name="Lyhne E.K."/>
            <person name="Kogle M.E."/>
            <person name="Kuo A."/>
            <person name="Riley R."/>
            <person name="Clum A."/>
            <person name="Nolan M."/>
            <person name="Lipzen A."/>
            <person name="Salamov A."/>
            <person name="Henrissat B."/>
            <person name="Wiebenga A."/>
            <person name="De Vries R.P."/>
            <person name="Grigoriev I.V."/>
            <person name="Mortensen U.H."/>
            <person name="Andersen M.R."/>
            <person name="Baker S.E."/>
        </authorList>
    </citation>
    <scope>NUCLEOTIDE SEQUENCE [LARGE SCALE GENOMIC DNA]</scope>
    <source>
        <strain evidence="11 12">CBS 117.55</strain>
    </source>
</reference>
<dbReference type="GO" id="GO:0043565">
    <property type="term" value="F:sequence-specific DNA binding"/>
    <property type="evidence" value="ECO:0007669"/>
    <property type="project" value="TreeGrafter"/>
</dbReference>
<evidence type="ECO:0000256" key="3">
    <source>
        <dbReference type="ARBA" id="ARBA00022833"/>
    </source>
</evidence>
<dbReference type="InterPro" id="IPR007219">
    <property type="entry name" value="XnlR_reg_dom"/>
</dbReference>
<feature type="domain" description="Zn(2)-C6 fungal-type" evidence="10">
    <location>
        <begin position="28"/>
        <end position="58"/>
    </location>
</feature>
<dbReference type="InterPro" id="IPR001138">
    <property type="entry name" value="Zn2Cys6_DnaBD"/>
</dbReference>
<dbReference type="EMBL" id="MSFL01000012">
    <property type="protein sequence ID" value="PWY82074.1"/>
    <property type="molecule type" value="Genomic_DNA"/>
</dbReference>
<evidence type="ECO:0000256" key="8">
    <source>
        <dbReference type="SAM" id="MobiDB-lite"/>
    </source>
</evidence>
<dbReference type="GO" id="GO:0005634">
    <property type="term" value="C:nucleus"/>
    <property type="evidence" value="ECO:0007669"/>
    <property type="project" value="UniProtKB-SubCell"/>
</dbReference>
<evidence type="ECO:0000256" key="1">
    <source>
        <dbReference type="ARBA" id="ARBA00004123"/>
    </source>
</evidence>
<dbReference type="AlphaFoldDB" id="A0A317W641"/>
<feature type="transmembrane region" description="Helical" evidence="9">
    <location>
        <begin position="546"/>
        <end position="567"/>
    </location>
</feature>
<dbReference type="Pfam" id="PF00172">
    <property type="entry name" value="Zn_clus"/>
    <property type="match status" value="1"/>
</dbReference>
<feature type="region of interest" description="Disordered" evidence="8">
    <location>
        <begin position="98"/>
        <end position="155"/>
    </location>
</feature>
<evidence type="ECO:0000256" key="9">
    <source>
        <dbReference type="SAM" id="Phobius"/>
    </source>
</evidence>
<dbReference type="VEuPathDB" id="FungiDB:BO70DRAFT_35149"/>
<protein>
    <recommendedName>
        <fullName evidence="10">Zn(2)-C6 fungal-type domain-containing protein</fullName>
    </recommendedName>
</protein>
<evidence type="ECO:0000256" key="2">
    <source>
        <dbReference type="ARBA" id="ARBA00022723"/>
    </source>
</evidence>
<dbReference type="PANTHER" id="PTHR47782">
    <property type="entry name" value="ZN(II)2CYS6 TRANSCRIPTION FACTOR (EUROFUNG)-RELATED"/>
    <property type="match status" value="1"/>
</dbReference>
<dbReference type="OrthoDB" id="25921at2759"/>
<evidence type="ECO:0000256" key="5">
    <source>
        <dbReference type="ARBA" id="ARBA00023125"/>
    </source>
</evidence>
<dbReference type="STRING" id="1448321.A0A317W641"/>
<dbReference type="Proteomes" id="UP000247233">
    <property type="component" value="Unassembled WGS sequence"/>
</dbReference>
<evidence type="ECO:0000256" key="7">
    <source>
        <dbReference type="ARBA" id="ARBA00023242"/>
    </source>
</evidence>
<dbReference type="GO" id="GO:0000981">
    <property type="term" value="F:DNA-binding transcription factor activity, RNA polymerase II-specific"/>
    <property type="evidence" value="ECO:0007669"/>
    <property type="project" value="InterPro"/>
</dbReference>
<evidence type="ECO:0000256" key="6">
    <source>
        <dbReference type="ARBA" id="ARBA00023163"/>
    </source>
</evidence>
<organism evidence="11 12">
    <name type="scientific">Aspergillus heteromorphus CBS 117.55</name>
    <dbReference type="NCBI Taxonomy" id="1448321"/>
    <lineage>
        <taxon>Eukaryota</taxon>
        <taxon>Fungi</taxon>
        <taxon>Dikarya</taxon>
        <taxon>Ascomycota</taxon>
        <taxon>Pezizomycotina</taxon>
        <taxon>Eurotiomycetes</taxon>
        <taxon>Eurotiomycetidae</taxon>
        <taxon>Eurotiales</taxon>
        <taxon>Aspergillaceae</taxon>
        <taxon>Aspergillus</taxon>
        <taxon>Aspergillus subgen. Circumdati</taxon>
    </lineage>
</organism>
<dbReference type="PROSITE" id="PS50048">
    <property type="entry name" value="ZN2_CY6_FUNGAL_2"/>
    <property type="match status" value="1"/>
</dbReference>
<keyword evidence="5" id="KW-0238">DNA-binding</keyword>
<comment type="caution">
    <text evidence="11">The sequence shown here is derived from an EMBL/GenBank/DDBJ whole genome shotgun (WGS) entry which is preliminary data.</text>
</comment>
<dbReference type="Gene3D" id="4.10.240.10">
    <property type="entry name" value="Zn(2)-C6 fungal-type DNA-binding domain"/>
    <property type="match status" value="1"/>
</dbReference>
<keyword evidence="2" id="KW-0479">Metal-binding</keyword>
<keyword evidence="7" id="KW-0539">Nucleus</keyword>
<dbReference type="CDD" id="cd00067">
    <property type="entry name" value="GAL4"/>
    <property type="match status" value="1"/>
</dbReference>
<sequence length="729" mass="82174">MNPPQPTPPSASPRIEMESPRKIRNRAACRRCQRRKIRCDGNEPSCGSCQKAGVACVNDGKQEVTRRYISNMENRIRWLEAIVKENCSHIDLRCKTQADASDDTRPGPTDDSFHYPVQTISNGSQQEEEPRLEEQLPSMSEQHTSNPPSGQQQAHEVGLVSLSSGGGARYIGPSSGYFFANRIFSSAGRCRRERGTTRSNAQSAYLSAELLNNLTLLPTRKESAMELSAKYFQTVHLTYPFLHEPSHRAIIDRVYASQEENPLDRFQVYLVLAIAALNLSRQCKVHLPVEGYYASAMRYAENVCTDGSMAALQCLLLLMVYALHNPSCNVNIWNLNYQCLASVIDLGLQRDVRASSSLQISVLEQEMRTRVFWVAYTFDRAICTMMGRPIGVRDEACEMRFPLDISDHNLVHPDAAQHLAESPSPMSHSIHLFKLAKMNSEIKYIMHSIQRGVPAYAYPPIKDIFSWQRDMVDSLQTWLFEIPQTRNCDDAMAQLCKAKYHETMILLLRPSPAIPDPTEEILDLCFHQAVDLLQEFGGMYRSGSLLYSRLLVHSVFLGALVLLYCIWKLPRTTATVRVDELISNLGVAQNILSSIGEYWAEATRARDCIDELSNVTMQRLLRNQSSATTVHTADANRRSSRSGPIQNAELVHIRHLQELYPSPNQDSSERLVNTNSDCLPLVPMQGDMAGTVEDQMNLFDDLLQGDFQGWSGMSDIDGLMWELFNTLPQ</sequence>
<dbReference type="PANTHER" id="PTHR47782:SF1">
    <property type="entry name" value="PYRIMIDINE PATHWAY REGULATORY PROTEIN 1"/>
    <property type="match status" value="1"/>
</dbReference>
<feature type="compositionally biased region" description="Polar residues" evidence="8">
    <location>
        <begin position="138"/>
        <end position="154"/>
    </location>
</feature>
<dbReference type="GO" id="GO:0008270">
    <property type="term" value="F:zinc ion binding"/>
    <property type="evidence" value="ECO:0007669"/>
    <property type="project" value="InterPro"/>
</dbReference>
<dbReference type="InterPro" id="IPR052202">
    <property type="entry name" value="Yeast_MetPath_Reg"/>
</dbReference>
<dbReference type="Pfam" id="PF04082">
    <property type="entry name" value="Fungal_trans"/>
    <property type="match status" value="1"/>
</dbReference>
<proteinExistence type="predicted"/>
<keyword evidence="4" id="KW-0805">Transcription regulation</keyword>
<comment type="subcellular location">
    <subcellularLocation>
        <location evidence="1">Nucleus</location>
    </subcellularLocation>
</comment>
<dbReference type="GeneID" id="37063979"/>
<keyword evidence="9" id="KW-0812">Transmembrane</keyword>
<accession>A0A317W641</accession>
<evidence type="ECO:0000313" key="11">
    <source>
        <dbReference type="EMBL" id="PWY82074.1"/>
    </source>
</evidence>
<keyword evidence="12" id="KW-1185">Reference proteome</keyword>
<evidence type="ECO:0000256" key="4">
    <source>
        <dbReference type="ARBA" id="ARBA00023015"/>
    </source>
</evidence>
<name>A0A317W641_9EURO</name>
<keyword evidence="3" id="KW-0862">Zinc</keyword>
<dbReference type="CDD" id="cd12148">
    <property type="entry name" value="fungal_TF_MHR"/>
    <property type="match status" value="1"/>
</dbReference>
<dbReference type="GO" id="GO:0006351">
    <property type="term" value="P:DNA-templated transcription"/>
    <property type="evidence" value="ECO:0007669"/>
    <property type="project" value="InterPro"/>
</dbReference>
<dbReference type="InterPro" id="IPR036864">
    <property type="entry name" value="Zn2-C6_fun-type_DNA-bd_sf"/>
</dbReference>
<keyword evidence="9" id="KW-0472">Membrane</keyword>
<keyword evidence="9" id="KW-1133">Transmembrane helix</keyword>
<feature type="compositionally biased region" description="Pro residues" evidence="8">
    <location>
        <begin position="1"/>
        <end position="11"/>
    </location>
</feature>
<dbReference type="GO" id="GO:0045944">
    <property type="term" value="P:positive regulation of transcription by RNA polymerase II"/>
    <property type="evidence" value="ECO:0007669"/>
    <property type="project" value="TreeGrafter"/>
</dbReference>
<feature type="region of interest" description="Disordered" evidence="8">
    <location>
        <begin position="1"/>
        <end position="20"/>
    </location>
</feature>
<gene>
    <name evidence="11" type="ORF">BO70DRAFT_35149</name>
</gene>
<evidence type="ECO:0000259" key="10">
    <source>
        <dbReference type="PROSITE" id="PS50048"/>
    </source>
</evidence>
<dbReference type="RefSeq" id="XP_025399339.1">
    <property type="nucleotide sequence ID" value="XM_025541742.1"/>
</dbReference>
<dbReference type="SUPFAM" id="SSF57701">
    <property type="entry name" value="Zn2/Cys6 DNA-binding domain"/>
    <property type="match status" value="1"/>
</dbReference>
<dbReference type="SMART" id="SM00066">
    <property type="entry name" value="GAL4"/>
    <property type="match status" value="1"/>
</dbReference>
<evidence type="ECO:0000313" key="12">
    <source>
        <dbReference type="Proteomes" id="UP000247233"/>
    </source>
</evidence>
<keyword evidence="6" id="KW-0804">Transcription</keyword>